<dbReference type="PANTHER" id="PTHR33116">
    <property type="entry name" value="REVERSE TRANSCRIPTASE ZINC-BINDING DOMAIN-CONTAINING PROTEIN-RELATED-RELATED"/>
    <property type="match status" value="1"/>
</dbReference>
<dbReference type="Proteomes" id="UP001633002">
    <property type="component" value="Unassembled WGS sequence"/>
</dbReference>
<keyword evidence="3" id="KW-1185">Reference proteome</keyword>
<dbReference type="InterPro" id="IPR000477">
    <property type="entry name" value="RT_dom"/>
</dbReference>
<evidence type="ECO:0000313" key="3">
    <source>
        <dbReference type="Proteomes" id="UP001633002"/>
    </source>
</evidence>
<feature type="domain" description="Reverse transcriptase" evidence="1">
    <location>
        <begin position="1"/>
        <end position="158"/>
    </location>
</feature>
<reference evidence="2 3" key="1">
    <citation type="submission" date="2024-09" db="EMBL/GenBank/DDBJ databases">
        <title>Chromosome-scale assembly of Riccia sorocarpa.</title>
        <authorList>
            <person name="Paukszto L."/>
        </authorList>
    </citation>
    <scope>NUCLEOTIDE SEQUENCE [LARGE SCALE GENOMIC DNA]</scope>
    <source>
        <strain evidence="2">LP-2024</strain>
        <tissue evidence="2">Aerial parts of the thallus</tissue>
    </source>
</reference>
<dbReference type="AlphaFoldDB" id="A0ABD3GXZ3"/>
<proteinExistence type="predicted"/>
<comment type="caution">
    <text evidence="2">The sequence shown here is derived from an EMBL/GenBank/DDBJ whole genome shotgun (WGS) entry which is preliminary data.</text>
</comment>
<evidence type="ECO:0000259" key="1">
    <source>
        <dbReference type="PROSITE" id="PS50878"/>
    </source>
</evidence>
<dbReference type="InterPro" id="IPR026960">
    <property type="entry name" value="RVT-Znf"/>
</dbReference>
<name>A0ABD3GXZ3_9MARC</name>
<evidence type="ECO:0000313" key="2">
    <source>
        <dbReference type="EMBL" id="KAL3683828.1"/>
    </source>
</evidence>
<dbReference type="Pfam" id="PF13966">
    <property type="entry name" value="zf-RVT"/>
    <property type="match status" value="1"/>
</dbReference>
<organism evidence="2 3">
    <name type="scientific">Riccia sorocarpa</name>
    <dbReference type="NCBI Taxonomy" id="122646"/>
    <lineage>
        <taxon>Eukaryota</taxon>
        <taxon>Viridiplantae</taxon>
        <taxon>Streptophyta</taxon>
        <taxon>Embryophyta</taxon>
        <taxon>Marchantiophyta</taxon>
        <taxon>Marchantiopsida</taxon>
        <taxon>Marchantiidae</taxon>
        <taxon>Marchantiales</taxon>
        <taxon>Ricciaceae</taxon>
        <taxon>Riccia</taxon>
    </lineage>
</organism>
<protein>
    <recommendedName>
        <fullName evidence="1">Reverse transcriptase domain-containing protein</fullName>
    </recommendedName>
</protein>
<accession>A0ABD3GXZ3</accession>
<dbReference type="PROSITE" id="PS50878">
    <property type="entry name" value="RT_POL"/>
    <property type="match status" value="1"/>
</dbReference>
<dbReference type="Pfam" id="PF00078">
    <property type="entry name" value="RVT_1"/>
    <property type="match status" value="1"/>
</dbReference>
<dbReference type="PANTHER" id="PTHR33116:SF78">
    <property type="entry name" value="OS12G0587133 PROTEIN"/>
    <property type="match status" value="1"/>
</dbReference>
<dbReference type="EMBL" id="JBJQOH010000006">
    <property type="protein sequence ID" value="KAL3683828.1"/>
    <property type="molecule type" value="Genomic_DNA"/>
</dbReference>
<gene>
    <name evidence="2" type="ORF">R1sor_001850</name>
</gene>
<sequence>MNIASDFIELTKGLVEGASSKIHAIGHFTEEIQLERGVRQGCPLAPLLFSLPTQPLMTILKNHADAGLLPGLQINAQKAMLHSLFADDSGVTIQADEAAFLQLHEAVRCYERISGARLNLEKSTVIPLGLDEIPPWLQSSGCHISSKGEIVRYLGFPIGWGISDDDQKDYIVAKLKKKLGTWVFRILPFAGRVVALKHVLRAVPVHLLSSLNLQRETMAELETISMVFLWGTNKEGKPKIPLIAWNEIQRPKSEGGLGLTALMDLSVAMRIKQVCKFFLNPSEDWVQAAEQLIRTVNNRGGQSRERASWTIQEILLLQCPTRVPGAPTISGLLGAWKQARRQIQLQTPVLLHSQSRPKMLVILASTQGWISRDEEFYLLKTIKTLKLESLQDWYNWLYQNTTTTTQPREQILSIQLLSRVQRHNDPTPISDWQWSWKIKSKDIHGWDLSTRRWKTITRVNNLHCSALNKKWECAETPRRWAKKLRKLWKSPIPNRDKVWIWKVLQAGLPTMERAAKWRDETSTCKRCRQGCETLTHLFIDCPAANRIWQDWERLCQNTPCEWKTPPSLLQRWEESWETGNLAKLILLTKSCWIIWLDRNKATYTDQQQTTPLLVTGRLAIITLKALIEKSKAGSKTTEDLSEALDTLTSIFQSTEDHERATLLNARTTNPPTPAEDENTVQLVPSVHVGVGGAWYLSSFPSYSHSARLTSVLSVRKEVRSII</sequence>